<evidence type="ECO:0000313" key="7">
    <source>
        <dbReference type="EMBL" id="RZU54181.1"/>
    </source>
</evidence>
<keyword evidence="4" id="KW-0812">Transmembrane</keyword>
<keyword evidence="1" id="KW-0378">Hydrolase</keyword>
<feature type="transmembrane region" description="Helical" evidence="4">
    <location>
        <begin position="611"/>
        <end position="631"/>
    </location>
</feature>
<keyword evidence="5" id="KW-0732">Signal</keyword>
<feature type="compositionally biased region" description="Low complexity" evidence="3">
    <location>
        <begin position="484"/>
        <end position="502"/>
    </location>
</feature>
<dbReference type="RefSeq" id="WP_130512572.1">
    <property type="nucleotide sequence ID" value="NZ_SHKY01000001.1"/>
</dbReference>
<dbReference type="SUPFAM" id="SSF49265">
    <property type="entry name" value="Fibronectin type III"/>
    <property type="match status" value="1"/>
</dbReference>
<dbReference type="InterPro" id="IPR006311">
    <property type="entry name" value="TAT_signal"/>
</dbReference>
<dbReference type="CDD" id="cd00063">
    <property type="entry name" value="FN3"/>
    <property type="match status" value="1"/>
</dbReference>
<dbReference type="InterPro" id="IPR036116">
    <property type="entry name" value="FN3_sf"/>
</dbReference>
<keyword evidence="8" id="KW-1185">Reference proteome</keyword>
<gene>
    <name evidence="7" type="ORF">EV385_6124</name>
</gene>
<keyword evidence="1" id="KW-0326">Glycosidase</keyword>
<feature type="domain" description="Fibronectin type-III" evidence="6">
    <location>
        <begin position="412"/>
        <end position="501"/>
    </location>
</feature>
<name>A0A4Q7ZTI2_9ACTN</name>
<feature type="signal peptide" evidence="5">
    <location>
        <begin position="1"/>
        <end position="21"/>
    </location>
</feature>
<keyword evidence="2" id="KW-0119">Carbohydrate metabolism</keyword>
<evidence type="ECO:0000256" key="1">
    <source>
        <dbReference type="ARBA" id="ARBA00023295"/>
    </source>
</evidence>
<evidence type="ECO:0000259" key="6">
    <source>
        <dbReference type="PROSITE" id="PS50853"/>
    </source>
</evidence>
<evidence type="ECO:0000256" key="4">
    <source>
        <dbReference type="SAM" id="Phobius"/>
    </source>
</evidence>
<dbReference type="OrthoDB" id="5186542at2"/>
<dbReference type="InterPro" id="IPR003961">
    <property type="entry name" value="FN3_dom"/>
</dbReference>
<dbReference type="GO" id="GO:0016798">
    <property type="term" value="F:hydrolase activity, acting on glycosyl bonds"/>
    <property type="evidence" value="ECO:0007669"/>
    <property type="project" value="UniProtKB-KW"/>
</dbReference>
<evidence type="ECO:0000256" key="3">
    <source>
        <dbReference type="SAM" id="MobiDB-lite"/>
    </source>
</evidence>
<keyword evidence="4" id="KW-0472">Membrane</keyword>
<protein>
    <recommendedName>
        <fullName evidence="6">Fibronectin type-III domain-containing protein</fullName>
    </recommendedName>
</protein>
<comment type="caution">
    <text evidence="7">The sequence shown here is derived from an EMBL/GenBank/DDBJ whole genome shotgun (WGS) entry which is preliminary data.</text>
</comment>
<evidence type="ECO:0000256" key="2">
    <source>
        <dbReference type="ARBA" id="ARBA00023326"/>
    </source>
</evidence>
<organism evidence="7 8">
    <name type="scientific">Krasilnikovia cinnamomea</name>
    <dbReference type="NCBI Taxonomy" id="349313"/>
    <lineage>
        <taxon>Bacteria</taxon>
        <taxon>Bacillati</taxon>
        <taxon>Actinomycetota</taxon>
        <taxon>Actinomycetes</taxon>
        <taxon>Micromonosporales</taxon>
        <taxon>Micromonosporaceae</taxon>
        <taxon>Krasilnikovia</taxon>
    </lineage>
</organism>
<dbReference type="GO" id="GO:0000272">
    <property type="term" value="P:polysaccharide catabolic process"/>
    <property type="evidence" value="ECO:0007669"/>
    <property type="project" value="UniProtKB-KW"/>
</dbReference>
<feature type="chain" id="PRO_5039401081" description="Fibronectin type-III domain-containing protein" evidence="5">
    <location>
        <begin position="22"/>
        <end position="640"/>
    </location>
</feature>
<keyword evidence="4" id="KW-1133">Transmembrane helix</keyword>
<dbReference type="PROSITE" id="PS51318">
    <property type="entry name" value="TAT"/>
    <property type="match status" value="1"/>
</dbReference>
<dbReference type="Gene3D" id="2.60.40.10">
    <property type="entry name" value="Immunoglobulins"/>
    <property type="match status" value="1"/>
</dbReference>
<accession>A0A4Q7ZTI2</accession>
<dbReference type="PROSITE" id="PS50853">
    <property type="entry name" value="FN3"/>
    <property type="match status" value="1"/>
</dbReference>
<dbReference type="EMBL" id="SHKY01000001">
    <property type="protein sequence ID" value="RZU54181.1"/>
    <property type="molecule type" value="Genomic_DNA"/>
</dbReference>
<dbReference type="Pfam" id="PF25564">
    <property type="entry name" value="DUF7933"/>
    <property type="match status" value="2"/>
</dbReference>
<reference evidence="7 8" key="1">
    <citation type="submission" date="2019-02" db="EMBL/GenBank/DDBJ databases">
        <title>Sequencing the genomes of 1000 actinobacteria strains.</title>
        <authorList>
            <person name="Klenk H.-P."/>
        </authorList>
    </citation>
    <scope>NUCLEOTIDE SEQUENCE [LARGE SCALE GENOMIC DNA]</scope>
    <source>
        <strain evidence="7 8">DSM 45162</strain>
    </source>
</reference>
<sequence>MDWSQRRRAAALGAVTAVAVAATLGAGGGGPAAAAAPASHDKASRHQAAAVTILNGFQTHLRAAFAESTIRDHASSGLTLTVQRDPNVTASDLTGIGFTIDLPEHLVVASSDVANDCAGTVNPNPGDAQLVVSGIDLAAADPQCTVGIAVTSAHSGSYTIDNSAVTSTAGQIGAGITPDTLVVTTAPPTLSGYFQPGDITVGDTSTLTFYLYRADQNPTAVTSGIAWKLSLPAGLAVVASSGNTCGGTVTATAGSRTFTLTGGVIGAGDFNCQAAVQVRGNAGALYELHADTLTQLNHVEAAFGVCIGSTPGGGSGQSAACFPQLQVDKLTQTVTFPQPGPRKVGDSTLSGTASSGLPVTFRSRTTGVCTTKGTTLTVKTEGVCTVAAVQVGNGVYAEAESEDRTIEILPRPPAPPTVSGVAGQSSITVTWTAPDDTSAIDDYQATARSGDIVSSCESTALTCVLGAVAGQAYTLSVVSRGPNGSSRVTTGAGTVTASAPRIPSSPPPTNLILTTTDGRITTAEPGQAITFLGDGFAAFSTVVLTFYSDPTVLGTVVTDASGAFRKSILVPANLAAGAHTAVAQGVAPDGTARAMALDITVQGLPVTGPGVATLLLLATAAILAGGGLLLASRPRRRTTG</sequence>
<proteinExistence type="predicted"/>
<feature type="region of interest" description="Disordered" evidence="3">
    <location>
        <begin position="483"/>
        <end position="509"/>
    </location>
</feature>
<dbReference type="Proteomes" id="UP000292564">
    <property type="component" value="Unassembled WGS sequence"/>
</dbReference>
<evidence type="ECO:0000256" key="5">
    <source>
        <dbReference type="SAM" id="SignalP"/>
    </source>
</evidence>
<dbReference type="InterPro" id="IPR013783">
    <property type="entry name" value="Ig-like_fold"/>
</dbReference>
<keyword evidence="2" id="KW-0624">Polysaccharide degradation</keyword>
<dbReference type="InterPro" id="IPR057693">
    <property type="entry name" value="DUF7933"/>
</dbReference>
<dbReference type="SMART" id="SM00060">
    <property type="entry name" value="FN3"/>
    <property type="match status" value="1"/>
</dbReference>
<dbReference type="AlphaFoldDB" id="A0A4Q7ZTI2"/>
<evidence type="ECO:0000313" key="8">
    <source>
        <dbReference type="Proteomes" id="UP000292564"/>
    </source>
</evidence>